<keyword evidence="1" id="KW-0732">Signal</keyword>
<evidence type="ECO:0000313" key="3">
    <source>
        <dbReference type="Proteomes" id="UP001620626"/>
    </source>
</evidence>
<feature type="chain" id="PRO_5044893329" description="Secreted protein" evidence="1">
    <location>
        <begin position="23"/>
        <end position="97"/>
    </location>
</feature>
<evidence type="ECO:0000313" key="2">
    <source>
        <dbReference type="EMBL" id="KAL3102777.1"/>
    </source>
</evidence>
<name>A0ABD2KJ16_9BILA</name>
<accession>A0ABD2KJ16</accession>
<proteinExistence type="predicted"/>
<dbReference type="EMBL" id="JBICBT010000749">
    <property type="protein sequence ID" value="KAL3102777.1"/>
    <property type="molecule type" value="Genomic_DNA"/>
</dbReference>
<organism evidence="2 3">
    <name type="scientific">Heterodera trifolii</name>
    <dbReference type="NCBI Taxonomy" id="157864"/>
    <lineage>
        <taxon>Eukaryota</taxon>
        <taxon>Metazoa</taxon>
        <taxon>Ecdysozoa</taxon>
        <taxon>Nematoda</taxon>
        <taxon>Chromadorea</taxon>
        <taxon>Rhabditida</taxon>
        <taxon>Tylenchina</taxon>
        <taxon>Tylenchomorpha</taxon>
        <taxon>Tylenchoidea</taxon>
        <taxon>Heteroderidae</taxon>
        <taxon>Heteroderinae</taxon>
        <taxon>Heterodera</taxon>
    </lineage>
</organism>
<feature type="signal peptide" evidence="1">
    <location>
        <begin position="1"/>
        <end position="22"/>
    </location>
</feature>
<protein>
    <recommendedName>
        <fullName evidence="4">Secreted protein</fullName>
    </recommendedName>
</protein>
<sequence length="97" mass="11093">MFYKMSYFSIFCFVFLLLRLNALPTTGDGRDKNGTIRTVRALPPKYLQIRDYRKCTGIKDAGGWASLCLPSRQKAFCPDIAWNALNSLGENDRFPFC</sequence>
<evidence type="ECO:0008006" key="4">
    <source>
        <dbReference type="Google" id="ProtNLM"/>
    </source>
</evidence>
<dbReference type="AlphaFoldDB" id="A0ABD2KJ16"/>
<comment type="caution">
    <text evidence="2">The sequence shown here is derived from an EMBL/GenBank/DDBJ whole genome shotgun (WGS) entry which is preliminary data.</text>
</comment>
<reference evidence="2 3" key="1">
    <citation type="submission" date="2024-10" db="EMBL/GenBank/DDBJ databases">
        <authorList>
            <person name="Kim D."/>
        </authorList>
    </citation>
    <scope>NUCLEOTIDE SEQUENCE [LARGE SCALE GENOMIC DNA]</scope>
    <source>
        <strain evidence="2">BH-2024</strain>
    </source>
</reference>
<evidence type="ECO:0000256" key="1">
    <source>
        <dbReference type="SAM" id="SignalP"/>
    </source>
</evidence>
<dbReference type="Proteomes" id="UP001620626">
    <property type="component" value="Unassembled WGS sequence"/>
</dbReference>
<keyword evidence="3" id="KW-1185">Reference proteome</keyword>
<gene>
    <name evidence="2" type="ORF">niasHT_021444</name>
</gene>